<reference evidence="10" key="2">
    <citation type="submission" date="2012-03" db="EMBL/GenBank/DDBJ databases">
        <title>Complete genome sequence of Flavobacterium indicum GPTSA100-9T, isolated from warm spring water.</title>
        <authorList>
            <person name="Barbier P."/>
            <person name="Houel A."/>
            <person name="Loux V."/>
            <person name="Poulain J."/>
            <person name="Bernardet J.-F."/>
            <person name="Touchon M."/>
            <person name="Duchaud E."/>
        </authorList>
    </citation>
    <scope>NUCLEOTIDE SEQUENCE [LARGE SCALE GENOMIC DNA]</scope>
    <source>
        <strain evidence="10">DSM 17447 / CIP 109464 / GPTSA100-9</strain>
    </source>
</reference>
<evidence type="ECO:0000256" key="6">
    <source>
        <dbReference type="ARBA" id="ARBA00022989"/>
    </source>
</evidence>
<dbReference type="InterPro" id="IPR026323">
    <property type="entry name" value="Exosortase-related_prot_XrtF"/>
</dbReference>
<dbReference type="STRING" id="1094466.KQS_11350"/>
<sequence length="148" mass="17086">MEKNEVDYITENVAEQTKVTLVFFGKDCEISKHEFEPSYKILYQGKYVARVIEGCNAISVIILFASFIFAFSTSFGKTFLYIFLGSILIYVLNFFRIALLSVALYHFPQYEHVLHNIVFPLVIYGIVFLLWILWVTKISGYVAKVTAK</sequence>
<dbReference type="AlphaFoldDB" id="H8XPX4"/>
<dbReference type="HOGENOM" id="CLU_104228_0_0_10"/>
<feature type="transmembrane region" description="Helical" evidence="8">
    <location>
        <begin position="47"/>
        <end position="71"/>
    </location>
</feature>
<evidence type="ECO:0000256" key="7">
    <source>
        <dbReference type="ARBA" id="ARBA00023136"/>
    </source>
</evidence>
<keyword evidence="3" id="KW-0645">Protease</keyword>
<evidence type="ECO:0000256" key="4">
    <source>
        <dbReference type="ARBA" id="ARBA00022692"/>
    </source>
</evidence>
<evidence type="ECO:0000256" key="5">
    <source>
        <dbReference type="ARBA" id="ARBA00022801"/>
    </source>
</evidence>
<dbReference type="eggNOG" id="COG4083">
    <property type="taxonomic scope" value="Bacteria"/>
</dbReference>
<evidence type="ECO:0000256" key="3">
    <source>
        <dbReference type="ARBA" id="ARBA00022670"/>
    </source>
</evidence>
<dbReference type="InterPro" id="IPR026392">
    <property type="entry name" value="Exo/Archaeosortase_dom"/>
</dbReference>
<reference evidence="9 10" key="1">
    <citation type="journal article" date="2012" name="J. Bacteriol.">
        <title>Complete Genome Sequence of Flavobacterium indicum GPSTA100-9T, Isolated from Warm Spring Water.</title>
        <authorList>
            <person name="Barbier P."/>
            <person name="Houel A."/>
            <person name="Loux V."/>
            <person name="Poulain J."/>
            <person name="Bernardet J.F."/>
            <person name="Touchon M."/>
            <person name="Duchaud E."/>
        </authorList>
    </citation>
    <scope>NUCLEOTIDE SEQUENCE [LARGE SCALE GENOMIC DNA]</scope>
    <source>
        <strain evidence="10">DSM 17447 / CIP 109464 / GPTSA100-9</strain>
    </source>
</reference>
<proteinExistence type="predicted"/>
<dbReference type="NCBIfam" id="TIGR04128">
    <property type="entry name" value="exoso_Fjoh_1448"/>
    <property type="match status" value="1"/>
</dbReference>
<gene>
    <name evidence="9" type="ordered locus">KQS_11350</name>
</gene>
<keyword evidence="2" id="KW-1003">Cell membrane</keyword>
<evidence type="ECO:0008006" key="11">
    <source>
        <dbReference type="Google" id="ProtNLM"/>
    </source>
</evidence>
<evidence type="ECO:0000313" key="9">
    <source>
        <dbReference type="EMBL" id="CCG54190.1"/>
    </source>
</evidence>
<organism evidence="9 10">
    <name type="scientific">Flavobacterium indicum (strain DSM 17447 / CIP 109464 / GPTSA100-9)</name>
    <dbReference type="NCBI Taxonomy" id="1094466"/>
    <lineage>
        <taxon>Bacteria</taxon>
        <taxon>Pseudomonadati</taxon>
        <taxon>Bacteroidota</taxon>
        <taxon>Flavobacteriia</taxon>
        <taxon>Flavobacteriales</taxon>
        <taxon>Flavobacteriaceae</taxon>
        <taxon>Flavobacterium</taxon>
    </lineage>
</organism>
<dbReference type="GO" id="GO:0006508">
    <property type="term" value="P:proteolysis"/>
    <property type="evidence" value="ECO:0007669"/>
    <property type="project" value="UniProtKB-KW"/>
</dbReference>
<keyword evidence="7 8" id="KW-0472">Membrane</keyword>
<feature type="transmembrane region" description="Helical" evidence="8">
    <location>
        <begin position="113"/>
        <end position="134"/>
    </location>
</feature>
<keyword evidence="6 8" id="KW-1133">Transmembrane helix</keyword>
<protein>
    <recommendedName>
        <fullName evidence="11">Exosortase family protein XrtF</fullName>
    </recommendedName>
</protein>
<accession>H8XPX4</accession>
<keyword evidence="4 8" id="KW-0812">Transmembrane</keyword>
<dbReference type="Proteomes" id="UP000007599">
    <property type="component" value="Chromosome I"/>
</dbReference>
<evidence type="ECO:0000313" key="10">
    <source>
        <dbReference type="Proteomes" id="UP000007599"/>
    </source>
</evidence>
<feature type="transmembrane region" description="Helical" evidence="8">
    <location>
        <begin position="78"/>
        <end position="107"/>
    </location>
</feature>
<dbReference type="EMBL" id="HE774682">
    <property type="protein sequence ID" value="CCG54190.1"/>
    <property type="molecule type" value="Genomic_DNA"/>
</dbReference>
<dbReference type="NCBIfam" id="TIGR04178">
    <property type="entry name" value="exo_archaeo"/>
    <property type="match status" value="1"/>
</dbReference>
<evidence type="ECO:0000256" key="8">
    <source>
        <dbReference type="SAM" id="Phobius"/>
    </source>
</evidence>
<dbReference type="GO" id="GO:0005886">
    <property type="term" value="C:plasma membrane"/>
    <property type="evidence" value="ECO:0007669"/>
    <property type="project" value="UniProtKB-SubCell"/>
</dbReference>
<dbReference type="KEGG" id="fin:KQS_11350"/>
<keyword evidence="5" id="KW-0378">Hydrolase</keyword>
<dbReference type="PATRIC" id="fig|1094466.5.peg.2225"/>
<dbReference type="GO" id="GO:0008233">
    <property type="term" value="F:peptidase activity"/>
    <property type="evidence" value="ECO:0007669"/>
    <property type="project" value="UniProtKB-KW"/>
</dbReference>
<comment type="subcellular location">
    <subcellularLocation>
        <location evidence="1">Cell membrane</location>
        <topology evidence="1">Multi-pass membrane protein</topology>
    </subcellularLocation>
</comment>
<name>H8XPX4_FLAIG</name>
<keyword evidence="10" id="KW-1185">Reference proteome</keyword>
<evidence type="ECO:0000256" key="2">
    <source>
        <dbReference type="ARBA" id="ARBA00022475"/>
    </source>
</evidence>
<evidence type="ECO:0000256" key="1">
    <source>
        <dbReference type="ARBA" id="ARBA00004651"/>
    </source>
</evidence>